<reference evidence="7 8" key="1">
    <citation type="submission" date="2015-09" db="EMBL/GenBank/DDBJ databases">
        <authorList>
            <consortium name="Swine Surveillance"/>
        </authorList>
    </citation>
    <scope>NUCLEOTIDE SEQUENCE [LARGE SCALE GENOMIC DNA]</scope>
    <source>
        <strain evidence="7 8">CECT 7648</strain>
    </source>
</reference>
<evidence type="ECO:0000313" key="7">
    <source>
        <dbReference type="EMBL" id="CUH82652.1"/>
    </source>
</evidence>
<keyword evidence="3" id="KW-0862">Zinc</keyword>
<dbReference type="SUPFAM" id="SSF57716">
    <property type="entry name" value="Glucocorticoid receptor-like (DNA-binding domain)"/>
    <property type="match status" value="1"/>
</dbReference>
<proteinExistence type="predicted"/>
<keyword evidence="1" id="KW-0479">Metal-binding</keyword>
<dbReference type="InterPro" id="IPR000962">
    <property type="entry name" value="Znf_DskA_TraR"/>
</dbReference>
<dbReference type="Pfam" id="PF21173">
    <property type="entry name" value="DksA-like_N"/>
    <property type="match status" value="1"/>
</dbReference>
<accession>A0A0P1GKH1</accession>
<dbReference type="Pfam" id="PF01258">
    <property type="entry name" value="zf-dskA_traR"/>
    <property type="match status" value="1"/>
</dbReference>
<dbReference type="SUPFAM" id="SSF109635">
    <property type="entry name" value="DnaK suppressor protein DksA, alpha-hairpin domain"/>
    <property type="match status" value="1"/>
</dbReference>
<dbReference type="Proteomes" id="UP000054935">
    <property type="component" value="Unassembled WGS sequence"/>
</dbReference>
<dbReference type="OrthoDB" id="1121111at2"/>
<keyword evidence="8" id="KW-1185">Reference proteome</keyword>
<dbReference type="EMBL" id="CYSE01000018">
    <property type="protein sequence ID" value="CUH82652.1"/>
    <property type="molecule type" value="Genomic_DNA"/>
</dbReference>
<dbReference type="PANTHER" id="PTHR33823:SF4">
    <property type="entry name" value="GENERAL STRESS PROTEIN 16O"/>
    <property type="match status" value="1"/>
</dbReference>
<feature type="zinc finger region" description="dksA C4-type" evidence="4">
    <location>
        <begin position="78"/>
        <end position="102"/>
    </location>
</feature>
<feature type="domain" description="DnaK suppressor protein-like N-terminal" evidence="6">
    <location>
        <begin position="6"/>
        <end position="70"/>
    </location>
</feature>
<sequence length="106" mass="11744">MSHHQYKLRLLNRLRELGGRLDDIENALEEPHSKDWEEMAVEREGEEVLERLGESGQAEVARIRSALSRMASGEYGFCVKCGDEIASARLDAVPEAPLCASCAAKS</sequence>
<evidence type="ECO:0000259" key="6">
    <source>
        <dbReference type="Pfam" id="PF21173"/>
    </source>
</evidence>
<dbReference type="PANTHER" id="PTHR33823">
    <property type="entry name" value="RNA POLYMERASE-BINDING TRANSCRIPTION FACTOR DKSA-RELATED"/>
    <property type="match status" value="1"/>
</dbReference>
<dbReference type="AlphaFoldDB" id="A0A0P1GKH1"/>
<dbReference type="STRING" id="441103.TRN7648_04194"/>
<gene>
    <name evidence="7" type="primary">yocK</name>
    <name evidence="7" type="ORF">TRN7648_04194</name>
</gene>
<dbReference type="InterPro" id="IPR048487">
    <property type="entry name" value="DksA-like_N"/>
</dbReference>
<evidence type="ECO:0000256" key="2">
    <source>
        <dbReference type="ARBA" id="ARBA00022771"/>
    </source>
</evidence>
<dbReference type="Gene3D" id="1.20.120.910">
    <property type="entry name" value="DksA, coiled-coil domain"/>
    <property type="match status" value="1"/>
</dbReference>
<dbReference type="RefSeq" id="WP_083499982.1">
    <property type="nucleotide sequence ID" value="NZ_CYSE01000018.1"/>
</dbReference>
<keyword evidence="2" id="KW-0863">Zinc-finger</keyword>
<name>A0A0P1GKH1_9RHOB</name>
<feature type="domain" description="Zinc finger DksA/TraR C4-type" evidence="5">
    <location>
        <begin position="73"/>
        <end position="105"/>
    </location>
</feature>
<dbReference type="GO" id="GO:0008270">
    <property type="term" value="F:zinc ion binding"/>
    <property type="evidence" value="ECO:0007669"/>
    <property type="project" value="UniProtKB-KW"/>
</dbReference>
<evidence type="ECO:0000256" key="4">
    <source>
        <dbReference type="PROSITE-ProRule" id="PRU00510"/>
    </source>
</evidence>
<evidence type="ECO:0000313" key="8">
    <source>
        <dbReference type="Proteomes" id="UP000054935"/>
    </source>
</evidence>
<dbReference type="PROSITE" id="PS51128">
    <property type="entry name" value="ZF_DKSA_2"/>
    <property type="match status" value="1"/>
</dbReference>
<dbReference type="InterPro" id="IPR037187">
    <property type="entry name" value="DnaK_N"/>
</dbReference>
<organism evidence="7 8">
    <name type="scientific">Tropicibacter naphthalenivorans</name>
    <dbReference type="NCBI Taxonomy" id="441103"/>
    <lineage>
        <taxon>Bacteria</taxon>
        <taxon>Pseudomonadati</taxon>
        <taxon>Pseudomonadota</taxon>
        <taxon>Alphaproteobacteria</taxon>
        <taxon>Rhodobacterales</taxon>
        <taxon>Roseobacteraceae</taxon>
        <taxon>Tropicibacter</taxon>
    </lineage>
</organism>
<evidence type="ECO:0000256" key="3">
    <source>
        <dbReference type="ARBA" id="ARBA00022833"/>
    </source>
</evidence>
<evidence type="ECO:0000259" key="5">
    <source>
        <dbReference type="Pfam" id="PF01258"/>
    </source>
</evidence>
<evidence type="ECO:0000256" key="1">
    <source>
        <dbReference type="ARBA" id="ARBA00022723"/>
    </source>
</evidence>
<protein>
    <submittedName>
        <fullName evidence="7">General stress protein 16O</fullName>
    </submittedName>
</protein>